<evidence type="ECO:0000256" key="9">
    <source>
        <dbReference type="ARBA" id="ARBA00023136"/>
    </source>
</evidence>
<dbReference type="GeneID" id="94349717"/>
<dbReference type="Pfam" id="PF23860">
    <property type="entry name" value="Ribophorin_II_3rd"/>
    <property type="match status" value="1"/>
</dbReference>
<organism evidence="16 17">
    <name type="scientific">Bremia lactucae</name>
    <name type="common">Lettuce downy mildew</name>
    <dbReference type="NCBI Taxonomy" id="4779"/>
    <lineage>
        <taxon>Eukaryota</taxon>
        <taxon>Sar</taxon>
        <taxon>Stramenopiles</taxon>
        <taxon>Oomycota</taxon>
        <taxon>Peronosporomycetes</taxon>
        <taxon>Peronosporales</taxon>
        <taxon>Peronosporaceae</taxon>
        <taxon>Bremia</taxon>
    </lineage>
</organism>
<comment type="caution">
    <text evidence="16">The sequence shown here is derived from an EMBL/GenBank/DDBJ whole genome shotgun (WGS) entry which is preliminary data.</text>
</comment>
<keyword evidence="8 12" id="KW-1133">Transmembrane helix</keyword>
<dbReference type="GO" id="GO:0008250">
    <property type="term" value="C:oligosaccharyltransferase complex"/>
    <property type="evidence" value="ECO:0007669"/>
    <property type="project" value="InterPro"/>
</dbReference>
<evidence type="ECO:0000256" key="5">
    <source>
        <dbReference type="ARBA" id="ARBA00022692"/>
    </source>
</evidence>
<evidence type="ECO:0000256" key="13">
    <source>
        <dbReference type="SAM" id="SignalP"/>
    </source>
</evidence>
<feature type="chain" id="PRO_5044330732" description="Ribophorin II" evidence="13">
    <location>
        <begin position="23"/>
        <end position="391"/>
    </location>
</feature>
<keyword evidence="6 13" id="KW-0732">Signal</keyword>
<comment type="function">
    <text evidence="1">Subunit of the oligosaccharyl transferase (OST) complex that catalyzes the initial transfer of a defined glycan (Glc(3)Man(9)GlcNAc(2) in eukaryotes) from the lipid carrier dolichol-pyrophosphate to an asparagine residue within an Asn-X-Ser/Thr consensus motif in nascent polypeptide chains, the first step in protein N-glycosylation. N-glycosylation occurs cotranslationally and the complex associates with the Sec61 complex at the channel-forming translocon complex that mediates protein translocation across the endoplasmic reticulum (ER). All subunits are required for a maximal enzyme activity.</text>
</comment>
<comment type="subcellular location">
    <subcellularLocation>
        <location evidence="2">Endoplasmic reticulum membrane</location>
        <topology evidence="2">Multi-pass membrane protein</topology>
    </subcellularLocation>
</comment>
<protein>
    <recommendedName>
        <fullName evidence="11">Ribophorin II</fullName>
    </recommendedName>
    <alternativeName>
        <fullName evidence="10">Ribophorin-2</fullName>
    </alternativeName>
</protein>
<dbReference type="Pfam" id="PF25147">
    <property type="entry name" value="Ribophorin_II_C"/>
    <property type="match status" value="1"/>
</dbReference>
<keyword evidence="7" id="KW-0256">Endoplasmic reticulum</keyword>
<evidence type="ECO:0000259" key="15">
    <source>
        <dbReference type="Pfam" id="PF25147"/>
    </source>
</evidence>
<comment type="pathway">
    <text evidence="3">Protein modification; protein glycosylation.</text>
</comment>
<evidence type="ECO:0000256" key="12">
    <source>
        <dbReference type="SAM" id="Phobius"/>
    </source>
</evidence>
<dbReference type="EMBL" id="SHOA02000013">
    <property type="protein sequence ID" value="TDH66836.1"/>
    <property type="molecule type" value="Genomic_DNA"/>
</dbReference>
<evidence type="ECO:0000256" key="7">
    <source>
        <dbReference type="ARBA" id="ARBA00022824"/>
    </source>
</evidence>
<dbReference type="KEGG" id="blac:94349717"/>
<evidence type="ECO:0000313" key="17">
    <source>
        <dbReference type="Proteomes" id="UP000294530"/>
    </source>
</evidence>
<proteinExistence type="inferred from homology"/>
<evidence type="ECO:0000256" key="11">
    <source>
        <dbReference type="ARBA" id="ARBA00032139"/>
    </source>
</evidence>
<dbReference type="PANTHER" id="PTHR12640:SF0">
    <property type="entry name" value="DOLICHYL-DIPHOSPHOOLIGOSACCHARIDE--PROTEIN GLYCOSYLTRANSFERASE SUBUNIT 2"/>
    <property type="match status" value="1"/>
</dbReference>
<feature type="domain" description="Ribophorin II C-terminal" evidence="15">
    <location>
        <begin position="283"/>
        <end position="381"/>
    </location>
</feature>
<dbReference type="RefSeq" id="XP_067816335.1">
    <property type="nucleotide sequence ID" value="XM_067964046.1"/>
</dbReference>
<dbReference type="GO" id="GO:0006487">
    <property type="term" value="P:protein N-linked glycosylation"/>
    <property type="evidence" value="ECO:0007669"/>
    <property type="project" value="TreeGrafter"/>
</dbReference>
<dbReference type="OrthoDB" id="432292at2759"/>
<evidence type="ECO:0000256" key="8">
    <source>
        <dbReference type="ARBA" id="ARBA00022989"/>
    </source>
</evidence>
<feature type="transmembrane region" description="Helical" evidence="12">
    <location>
        <begin position="357"/>
        <end position="376"/>
    </location>
</feature>
<dbReference type="PANTHER" id="PTHR12640">
    <property type="entry name" value="RIBOPHORIN II"/>
    <property type="match status" value="1"/>
</dbReference>
<gene>
    <name evidence="16" type="ORF">CCR75_005972</name>
</gene>
<evidence type="ECO:0000256" key="3">
    <source>
        <dbReference type="ARBA" id="ARBA00004922"/>
    </source>
</evidence>
<evidence type="ECO:0000256" key="6">
    <source>
        <dbReference type="ARBA" id="ARBA00022729"/>
    </source>
</evidence>
<evidence type="ECO:0000256" key="10">
    <source>
        <dbReference type="ARBA" id="ARBA00030078"/>
    </source>
</evidence>
<reference evidence="16 17" key="1">
    <citation type="journal article" date="2021" name="Genome Biol.">
        <title>AFLAP: assembly-free linkage analysis pipeline using k-mers from genome sequencing data.</title>
        <authorList>
            <person name="Fletcher K."/>
            <person name="Zhang L."/>
            <person name="Gil J."/>
            <person name="Han R."/>
            <person name="Cavanaugh K."/>
            <person name="Michelmore R."/>
        </authorList>
    </citation>
    <scope>NUCLEOTIDE SEQUENCE [LARGE SCALE GENOMIC DNA]</scope>
    <source>
        <strain evidence="16 17">SF5</strain>
    </source>
</reference>
<evidence type="ECO:0000259" key="14">
    <source>
        <dbReference type="Pfam" id="PF23860"/>
    </source>
</evidence>
<accession>A0A976FHP5</accession>
<evidence type="ECO:0000256" key="2">
    <source>
        <dbReference type="ARBA" id="ARBA00004477"/>
    </source>
</evidence>
<keyword evidence="17" id="KW-1185">Reference proteome</keyword>
<feature type="transmembrane region" description="Helical" evidence="12">
    <location>
        <begin position="291"/>
        <end position="315"/>
    </location>
</feature>
<feature type="signal peptide" evidence="13">
    <location>
        <begin position="1"/>
        <end position="22"/>
    </location>
</feature>
<feature type="domain" description="Ribophorin II third" evidence="14">
    <location>
        <begin position="138"/>
        <end position="246"/>
    </location>
</feature>
<keyword evidence="5 12" id="KW-0812">Transmembrane</keyword>
<dbReference type="AlphaFoldDB" id="A0A976FHP5"/>
<evidence type="ECO:0000256" key="4">
    <source>
        <dbReference type="ARBA" id="ARBA00009038"/>
    </source>
</evidence>
<feature type="transmembrane region" description="Helical" evidence="12">
    <location>
        <begin position="327"/>
        <end position="351"/>
    </location>
</feature>
<evidence type="ECO:0000313" key="16">
    <source>
        <dbReference type="EMBL" id="TDH66836.1"/>
    </source>
</evidence>
<name>A0A976FHP5_BRELC</name>
<sequence>MITSARLLVACGAVLMSLSVDAALDVAMKLVTSRVPLTADSQELAIVVTPKQPDLKYLMVESLVDTSGTAVLSDLTLNGDGSTFMTKLEGDQKLQAGMYKLKVSAVNEKTKKTANAVLQLKVTTPVEVASVKINDKKLKSGDKLTGKKFNAAAADALKIEVKLQQLHENNPISAHQAFLRFTHVSEKTETYFVLTTNADLVHSTTLQFVALSKKFGYNSGKHHVQLILGAAIFEKAIVWDLGEIDLQLGAAPPKQVSPLYKKPLLHESDTTLKALPEIQHVMRTQDPRPPVAVSVASTGAVLAPLVFFVVFVSRLGLNVKRLFESSVLVLGCVFLTSLAGIFTLFGLYWLKLTMFRTLGYLSILGTVNLWSGLLTLKRLAKAPVKKTTKIE</sequence>
<dbReference type="InterPro" id="IPR008814">
    <property type="entry name" value="Swp1"/>
</dbReference>
<keyword evidence="9 12" id="KW-0472">Membrane</keyword>
<evidence type="ECO:0000256" key="1">
    <source>
        <dbReference type="ARBA" id="ARBA00002791"/>
    </source>
</evidence>
<dbReference type="InterPro" id="IPR056790">
    <property type="entry name" value="Ribophorin_II_C"/>
</dbReference>
<dbReference type="Proteomes" id="UP000294530">
    <property type="component" value="Unassembled WGS sequence"/>
</dbReference>
<dbReference type="InterPro" id="IPR055374">
    <property type="entry name" value="Ribophorin_II_3rd"/>
</dbReference>
<comment type="similarity">
    <text evidence="4">Belongs to the SWP1 family.</text>
</comment>